<reference evidence="1" key="1">
    <citation type="journal article" date="2020" name="Stud. Mycol.">
        <title>101 Dothideomycetes genomes: a test case for predicting lifestyles and emergence of pathogens.</title>
        <authorList>
            <person name="Haridas S."/>
            <person name="Albert R."/>
            <person name="Binder M."/>
            <person name="Bloem J."/>
            <person name="Labutti K."/>
            <person name="Salamov A."/>
            <person name="Andreopoulos B."/>
            <person name="Baker S."/>
            <person name="Barry K."/>
            <person name="Bills G."/>
            <person name="Bluhm B."/>
            <person name="Cannon C."/>
            <person name="Castanera R."/>
            <person name="Culley D."/>
            <person name="Daum C."/>
            <person name="Ezra D."/>
            <person name="Gonzalez J."/>
            <person name="Henrissat B."/>
            <person name="Kuo A."/>
            <person name="Liang C."/>
            <person name="Lipzen A."/>
            <person name="Lutzoni F."/>
            <person name="Magnuson J."/>
            <person name="Mondo S."/>
            <person name="Nolan M."/>
            <person name="Ohm R."/>
            <person name="Pangilinan J."/>
            <person name="Park H.-J."/>
            <person name="Ramirez L."/>
            <person name="Alfaro M."/>
            <person name="Sun H."/>
            <person name="Tritt A."/>
            <person name="Yoshinaga Y."/>
            <person name="Zwiers L.-H."/>
            <person name="Turgeon B."/>
            <person name="Goodwin S."/>
            <person name="Spatafora J."/>
            <person name="Crous P."/>
            <person name="Grigoriev I."/>
        </authorList>
    </citation>
    <scope>NUCLEOTIDE SEQUENCE</scope>
    <source>
        <strain evidence="1">CBS 119925</strain>
    </source>
</reference>
<proteinExistence type="predicted"/>
<sequence>MDIYLRNQLVSPLLRLSGEIRNLIYHYVFSGSRVRLDQPEGKAQLARKLKVLVVCRQIRDETRNLPFTLSTFSVDPRVGKDWIADIPAEKCLLVTKLHSRVLLWTPKMLDPMLVHMLGGCSRVSSVPAHPNMYEVLGNSSIDMRRFQNLTTIECVFVRCRRWHPAIVVWKLLEGLAKCGVASPREGFEWITNLDQWEARSLHTGSGACSCGRQAETQNGGYHPRS</sequence>
<dbReference type="AlphaFoldDB" id="A0A6A6VK27"/>
<gene>
    <name evidence="1" type="ORF">M011DRAFT_188416</name>
</gene>
<evidence type="ECO:0008006" key="3">
    <source>
        <dbReference type="Google" id="ProtNLM"/>
    </source>
</evidence>
<keyword evidence="2" id="KW-1185">Reference proteome</keyword>
<organism evidence="1 2">
    <name type="scientific">Sporormia fimetaria CBS 119925</name>
    <dbReference type="NCBI Taxonomy" id="1340428"/>
    <lineage>
        <taxon>Eukaryota</taxon>
        <taxon>Fungi</taxon>
        <taxon>Dikarya</taxon>
        <taxon>Ascomycota</taxon>
        <taxon>Pezizomycotina</taxon>
        <taxon>Dothideomycetes</taxon>
        <taxon>Pleosporomycetidae</taxon>
        <taxon>Pleosporales</taxon>
        <taxon>Sporormiaceae</taxon>
        <taxon>Sporormia</taxon>
    </lineage>
</organism>
<dbReference type="PANTHER" id="PTHR42085">
    <property type="entry name" value="F-BOX DOMAIN-CONTAINING PROTEIN"/>
    <property type="match status" value="1"/>
</dbReference>
<dbReference type="PANTHER" id="PTHR42085:SF1">
    <property type="entry name" value="F-BOX DOMAIN-CONTAINING PROTEIN"/>
    <property type="match status" value="1"/>
</dbReference>
<name>A0A6A6VK27_9PLEO</name>
<dbReference type="EMBL" id="MU006563">
    <property type="protein sequence ID" value="KAF2750945.1"/>
    <property type="molecule type" value="Genomic_DNA"/>
</dbReference>
<evidence type="ECO:0000313" key="2">
    <source>
        <dbReference type="Proteomes" id="UP000799440"/>
    </source>
</evidence>
<accession>A0A6A6VK27</accession>
<dbReference type="InterPro" id="IPR038883">
    <property type="entry name" value="AN11006-like"/>
</dbReference>
<dbReference type="Proteomes" id="UP000799440">
    <property type="component" value="Unassembled WGS sequence"/>
</dbReference>
<protein>
    <recommendedName>
        <fullName evidence="3">F-box domain-containing protein</fullName>
    </recommendedName>
</protein>
<evidence type="ECO:0000313" key="1">
    <source>
        <dbReference type="EMBL" id="KAF2750945.1"/>
    </source>
</evidence>
<dbReference type="OrthoDB" id="5413827at2759"/>